<dbReference type="FunFam" id="3.40.50.10540:FF:000004">
    <property type="entry name" value="Probable alpha-methylacyl-CoA racemase mcr"/>
    <property type="match status" value="1"/>
</dbReference>
<dbReference type="Gene3D" id="3.30.1540.10">
    <property type="entry name" value="formyl-coa transferase, domain 3"/>
    <property type="match status" value="1"/>
</dbReference>
<dbReference type="EC" id="5.1.99.4" evidence="3"/>
<dbReference type="Gene3D" id="3.40.50.10540">
    <property type="entry name" value="Crotonobetainyl-coa:carnitine coa-transferase, domain 1"/>
    <property type="match status" value="1"/>
</dbReference>
<dbReference type="SUPFAM" id="SSF89796">
    <property type="entry name" value="CoA-transferase family III (CaiB/BaiF)"/>
    <property type="match status" value="1"/>
</dbReference>
<evidence type="ECO:0000313" key="6">
    <source>
        <dbReference type="EMBL" id="NNM46719.1"/>
    </source>
</evidence>
<evidence type="ECO:0000313" key="7">
    <source>
        <dbReference type="Proteomes" id="UP000588586"/>
    </source>
</evidence>
<dbReference type="EMBL" id="JABEPQ010000002">
    <property type="protein sequence ID" value="NNM46719.1"/>
    <property type="molecule type" value="Genomic_DNA"/>
</dbReference>
<dbReference type="Pfam" id="PF02515">
    <property type="entry name" value="CoA_transf_3"/>
    <property type="match status" value="1"/>
</dbReference>
<evidence type="ECO:0000256" key="5">
    <source>
        <dbReference type="SAM" id="MobiDB-lite"/>
    </source>
</evidence>
<reference evidence="6 7" key="1">
    <citation type="submission" date="2020-04" db="EMBL/GenBank/DDBJ databases">
        <title>Knoellia sp. isolate from air conditioner.</title>
        <authorList>
            <person name="Chea S."/>
            <person name="Kim D.-U."/>
        </authorList>
    </citation>
    <scope>NUCLEOTIDE SEQUENCE [LARGE SCALE GENOMIC DNA]</scope>
    <source>
        <strain evidence="6 7">DB2414S</strain>
    </source>
</reference>
<keyword evidence="2" id="KW-0413">Isomerase</keyword>
<dbReference type="InterPro" id="IPR044855">
    <property type="entry name" value="CoA-Trfase_III_dom3_sf"/>
</dbReference>
<protein>
    <recommendedName>
        <fullName evidence="4">Alpha-methylacyl-CoA racemase</fullName>
        <ecNumber evidence="3">5.1.99.4</ecNumber>
    </recommendedName>
</protein>
<dbReference type="GO" id="GO:0016740">
    <property type="term" value="F:transferase activity"/>
    <property type="evidence" value="ECO:0007669"/>
    <property type="project" value="UniProtKB-KW"/>
</dbReference>
<dbReference type="InterPro" id="IPR050509">
    <property type="entry name" value="CoA-transferase_III"/>
</dbReference>
<feature type="compositionally biased region" description="Basic residues" evidence="5">
    <location>
        <begin position="20"/>
        <end position="34"/>
    </location>
</feature>
<keyword evidence="7" id="KW-1185">Reference proteome</keyword>
<evidence type="ECO:0000256" key="1">
    <source>
        <dbReference type="ARBA" id="ARBA00008383"/>
    </source>
</evidence>
<dbReference type="GO" id="GO:0008111">
    <property type="term" value="F:alpha-methylacyl-CoA racemase activity"/>
    <property type="evidence" value="ECO:0007669"/>
    <property type="project" value="UniProtKB-EC"/>
</dbReference>
<gene>
    <name evidence="6" type="ORF">HJG52_11960</name>
</gene>
<comment type="caution">
    <text evidence="6">The sequence shown here is derived from an EMBL/GenBank/DDBJ whole genome shotgun (WGS) entry which is preliminary data.</text>
</comment>
<dbReference type="PANTHER" id="PTHR48228">
    <property type="entry name" value="SUCCINYL-COA--D-CITRAMALATE COA-TRANSFERASE"/>
    <property type="match status" value="1"/>
</dbReference>
<name>A0A849HHN3_9MICO</name>
<evidence type="ECO:0000256" key="3">
    <source>
        <dbReference type="ARBA" id="ARBA00066407"/>
    </source>
</evidence>
<keyword evidence="6" id="KW-0808">Transferase</keyword>
<evidence type="ECO:0000256" key="4">
    <source>
        <dbReference type="ARBA" id="ARBA00074506"/>
    </source>
</evidence>
<dbReference type="PANTHER" id="PTHR48228:SF5">
    <property type="entry name" value="ALPHA-METHYLACYL-COA RACEMASE"/>
    <property type="match status" value="1"/>
</dbReference>
<comment type="similarity">
    <text evidence="1">Belongs to the CoA-transferase III family.</text>
</comment>
<feature type="region of interest" description="Disordered" evidence="5">
    <location>
        <begin position="395"/>
        <end position="415"/>
    </location>
</feature>
<dbReference type="FunFam" id="3.30.1540.10:FF:000004">
    <property type="entry name" value="Probable alpha-methylacyl-CoA racemase mcr"/>
    <property type="match status" value="1"/>
</dbReference>
<dbReference type="Proteomes" id="UP000588586">
    <property type="component" value="Unassembled WGS sequence"/>
</dbReference>
<evidence type="ECO:0000256" key="2">
    <source>
        <dbReference type="ARBA" id="ARBA00023235"/>
    </source>
</evidence>
<feature type="region of interest" description="Disordered" evidence="5">
    <location>
        <begin position="1"/>
        <end position="63"/>
    </location>
</feature>
<proteinExistence type="inferred from homology"/>
<sequence length="428" mass="45582">MPRAHPVRPRGPPADDRGQHSRARLSTRPPRGRRAWSPARDTAYPRRPNLCRVSTPSPDHPTGPLVGVRVVELAGIGPAPHACMVLADLGADVVRVERRGATADLVPGAGDSPDVLLRGRRVVHADLKSADDLAQVRDLVAGADVLVEGFRPGVAERLGLGPDECLEANPRLVYARMTGWGQDGPRAHTAGHDLNYLGLTGVLDNIGRAGEPPVPPLNLVGDFGGGSMFLVVGVLAALWEGQRTGRGQVVDAAIVDGVSALAQMQWSMRAAGLWRTGRGTNLLDGSAPFYDTYACADGRHVAVAAIEPQFFAAMLAGLGLESGDVPGQWDRDQWPRLRERLAAAFASRTRDEWDAVYAGTDACVTPVLTWDEAEADPHLAARGVIAEAGGIPQAAPAPRFSRRAAPVPPTAREVSLGEVLEEWRDRSE</sequence>
<accession>A0A849HHN3</accession>
<dbReference type="InterPro" id="IPR023606">
    <property type="entry name" value="CoA-Trfase_III_dom_1_sf"/>
</dbReference>
<dbReference type="AlphaFoldDB" id="A0A849HHN3"/>
<feature type="compositionally biased region" description="Low complexity" evidence="5">
    <location>
        <begin position="395"/>
        <end position="405"/>
    </location>
</feature>
<dbReference type="InterPro" id="IPR003673">
    <property type="entry name" value="CoA-Trfase_fam_III"/>
</dbReference>
<organism evidence="6 7">
    <name type="scientific">Knoellia koreensis</name>
    <dbReference type="NCBI Taxonomy" id="2730921"/>
    <lineage>
        <taxon>Bacteria</taxon>
        <taxon>Bacillati</taxon>
        <taxon>Actinomycetota</taxon>
        <taxon>Actinomycetes</taxon>
        <taxon>Micrococcales</taxon>
        <taxon>Intrasporangiaceae</taxon>
        <taxon>Knoellia</taxon>
    </lineage>
</organism>